<accession>I3XTV7</accession>
<feature type="signal peptide" evidence="1">
    <location>
        <begin position="1"/>
        <end position="20"/>
    </location>
</feature>
<keyword evidence="3" id="KW-1185">Reference proteome</keyword>
<organism evidence="2 3">
    <name type="scientific">Sulfurospirillum barnesii (strain ATCC 700032 / DSM 10660 / SES-3)</name>
    <dbReference type="NCBI Taxonomy" id="760154"/>
    <lineage>
        <taxon>Bacteria</taxon>
        <taxon>Pseudomonadati</taxon>
        <taxon>Campylobacterota</taxon>
        <taxon>Epsilonproteobacteria</taxon>
        <taxon>Campylobacterales</taxon>
        <taxon>Sulfurospirillaceae</taxon>
        <taxon>Sulfurospirillum</taxon>
    </lineage>
</organism>
<gene>
    <name evidence="2" type="ordered locus">Sulba_0048</name>
</gene>
<dbReference type="EMBL" id="CP003333">
    <property type="protein sequence ID" value="AFL67381.1"/>
    <property type="molecule type" value="Genomic_DNA"/>
</dbReference>
<protein>
    <recommendedName>
        <fullName evidence="4">Lipoprotein</fullName>
    </recommendedName>
</protein>
<sequence>MKHFSILILFATLFSGCSMSFNYTFWSQKAPEPTVAVVKEMKIAPANPLLMYELDITDRPYTSLGEIEVSLTKLNPWGKEPTKEEAEAKLKEEGLKKGADALIFVRYEKVGVSYNRWSGIAAHAHAVKFTRY</sequence>
<dbReference type="PROSITE" id="PS51257">
    <property type="entry name" value="PROKAR_LIPOPROTEIN"/>
    <property type="match status" value="1"/>
</dbReference>
<dbReference type="OrthoDB" id="9154068at2"/>
<name>I3XTV7_SULBS</name>
<proteinExistence type="predicted"/>
<dbReference type="STRING" id="760154.Sulba_0048"/>
<evidence type="ECO:0000313" key="3">
    <source>
        <dbReference type="Proteomes" id="UP000006176"/>
    </source>
</evidence>
<dbReference type="Gene3D" id="3.30.110.70">
    <property type="entry name" value="Hypothetical protein apc22750. Chain B"/>
    <property type="match status" value="1"/>
</dbReference>
<dbReference type="AlphaFoldDB" id="I3XTV7"/>
<keyword evidence="1" id="KW-0732">Signal</keyword>
<evidence type="ECO:0008006" key="4">
    <source>
        <dbReference type="Google" id="ProtNLM"/>
    </source>
</evidence>
<evidence type="ECO:0000256" key="1">
    <source>
        <dbReference type="SAM" id="SignalP"/>
    </source>
</evidence>
<reference evidence="2 3" key="1">
    <citation type="submission" date="2012-06" db="EMBL/GenBank/DDBJ databases">
        <title>Complete sequence of Sulfurospirillum barnesii SES-3.</title>
        <authorList>
            <consortium name="US DOE Joint Genome Institute"/>
            <person name="Lucas S."/>
            <person name="Han J."/>
            <person name="Lapidus A."/>
            <person name="Cheng J.-F."/>
            <person name="Goodwin L."/>
            <person name="Pitluck S."/>
            <person name="Peters L."/>
            <person name="Ovchinnikova G."/>
            <person name="Lu M."/>
            <person name="Detter J.C."/>
            <person name="Han C."/>
            <person name="Tapia R."/>
            <person name="Land M."/>
            <person name="Hauser L."/>
            <person name="Kyrpides N."/>
            <person name="Ivanova N."/>
            <person name="Pagani I."/>
            <person name="Stolz J."/>
            <person name="Arkin A."/>
            <person name="Dehal P."/>
            <person name="Oremland R."/>
            <person name="Saltikov C."/>
            <person name="Basu P."/>
            <person name="Hollibaugh J."/>
            <person name="Newman D."/>
            <person name="Stolyar S."/>
            <person name="Hazen T."/>
            <person name="Woyke T."/>
        </authorList>
    </citation>
    <scope>NUCLEOTIDE SEQUENCE [LARGE SCALE GENOMIC DNA]</scope>
    <source>
        <strain evidence="3">ATCC 700032 / DSM 10660 / SES-3</strain>
    </source>
</reference>
<feature type="chain" id="PRO_5003682707" description="Lipoprotein" evidence="1">
    <location>
        <begin position="21"/>
        <end position="132"/>
    </location>
</feature>
<dbReference type="HOGENOM" id="CLU_1905696_0_0_7"/>
<evidence type="ECO:0000313" key="2">
    <source>
        <dbReference type="EMBL" id="AFL67381.1"/>
    </source>
</evidence>
<dbReference type="KEGG" id="sba:Sulba_0048"/>
<dbReference type="PATRIC" id="fig|760154.4.peg.48"/>
<dbReference type="RefSeq" id="WP_014768268.1">
    <property type="nucleotide sequence ID" value="NC_018002.1"/>
</dbReference>
<dbReference type="Proteomes" id="UP000006176">
    <property type="component" value="Chromosome"/>
</dbReference>